<dbReference type="Gene3D" id="3.40.50.12780">
    <property type="entry name" value="N-terminal domain of ligase-like"/>
    <property type="match status" value="1"/>
</dbReference>
<comment type="function">
    <text evidence="5">Converts 2-succinylbenzoate (OSB) to 2-succinylbenzoyl-CoA (OSB-CoA).</text>
</comment>
<dbReference type="HAMAP" id="MF_00731">
    <property type="entry name" value="MenE"/>
    <property type="match status" value="1"/>
</dbReference>
<keyword evidence="3 5" id="KW-0547">Nucleotide-binding</keyword>
<comment type="pathway">
    <text evidence="5">Quinol/quinone metabolism; 1,4-dihydroxy-2-naphthoate biosynthesis; 1,4-dihydroxy-2-naphthoate from chorismate: step 5/7.</text>
</comment>
<dbReference type="EMBL" id="JADPKZ010000042">
    <property type="protein sequence ID" value="MBF8378326.1"/>
    <property type="molecule type" value="Genomic_DNA"/>
</dbReference>
<dbReference type="InterPro" id="IPR045851">
    <property type="entry name" value="AMP-bd_C_sf"/>
</dbReference>
<dbReference type="Pfam" id="PF13193">
    <property type="entry name" value="AMP-binding_C"/>
    <property type="match status" value="1"/>
</dbReference>
<feature type="domain" description="AMP-binding enzyme C-terminal" evidence="7">
    <location>
        <begin position="420"/>
        <end position="498"/>
    </location>
</feature>
<keyword evidence="9" id="KW-1185">Reference proteome</keyword>
<dbReference type="InterPro" id="IPR025110">
    <property type="entry name" value="AMP-bd_C"/>
</dbReference>
<evidence type="ECO:0000259" key="7">
    <source>
        <dbReference type="Pfam" id="PF13193"/>
    </source>
</evidence>
<evidence type="ECO:0000256" key="3">
    <source>
        <dbReference type="ARBA" id="ARBA00022741"/>
    </source>
</evidence>
<protein>
    <recommendedName>
        <fullName evidence="5">2-succinylbenzoate--CoA ligase</fullName>
        <ecNumber evidence="5">6.2.1.26</ecNumber>
    </recommendedName>
    <alternativeName>
        <fullName evidence="5">o-succinylbenzoyl-CoA synthetase</fullName>
        <shortName evidence="5">OSB-CoA synthetase</shortName>
    </alternativeName>
</protein>
<dbReference type="Pfam" id="PF00501">
    <property type="entry name" value="AMP-binding"/>
    <property type="match status" value="1"/>
</dbReference>
<comment type="catalytic activity">
    <reaction evidence="5">
        <text>2-succinylbenzoate + ATP + CoA = 2-succinylbenzoyl-CoA + AMP + diphosphate</text>
        <dbReference type="Rhea" id="RHEA:17009"/>
        <dbReference type="ChEBI" id="CHEBI:18325"/>
        <dbReference type="ChEBI" id="CHEBI:30616"/>
        <dbReference type="ChEBI" id="CHEBI:33019"/>
        <dbReference type="ChEBI" id="CHEBI:57287"/>
        <dbReference type="ChEBI" id="CHEBI:57364"/>
        <dbReference type="ChEBI" id="CHEBI:456215"/>
        <dbReference type="EC" id="6.2.1.26"/>
    </reaction>
</comment>
<dbReference type="PANTHER" id="PTHR43767:SF1">
    <property type="entry name" value="NONRIBOSOMAL PEPTIDE SYNTHASE PES1 (EUROFUNG)-RELATED"/>
    <property type="match status" value="1"/>
</dbReference>
<evidence type="ECO:0000256" key="2">
    <source>
        <dbReference type="ARBA" id="ARBA00022598"/>
    </source>
</evidence>
<dbReference type="NCBIfam" id="TIGR01923">
    <property type="entry name" value="menE"/>
    <property type="match status" value="1"/>
</dbReference>
<dbReference type="EC" id="6.2.1.26" evidence="5"/>
<keyword evidence="2 5" id="KW-0436">Ligase</keyword>
<dbReference type="Proteomes" id="UP000642910">
    <property type="component" value="Unassembled WGS sequence"/>
</dbReference>
<sequence>MNLERAQAPVAFLPDWLSVHAARRPARVALASEERSITYAELDAAARSAAARLFAAGVRPGHRVGVMCHRGLMHALCLHALVLLRAVLVPLNWRLQPGELAYQVEDCEASVLVCDESAAQFASQVAKEVSRPVTVLVLPEEAWDAATASQAPASSPESADVSLASVHAIVYTSGTTGRPKGAMITYQNHWYSAMASALQFGLDPDERWLVPMPLFHVGGMGVLMRSLIYGTTAVVHDRFDAERVDRALASGEITLVSLVPTMLARLLKVRQSPYPPRLRAVLLGGAGCPRPVLERALELGLPVAQSYGLTETNTQVATIDVRDALRKKGSSGRPLANTRIAVQGPMGPTTEPGVEGEILVQGPSVFAGYYNRKEETERALAGGWLHTGDIGRFDEEGFLYVLDRRADLIVSGGENVYPAEIESLLLGFPSVVDAGVVGKPDDEWGQVPVAFVVLEPGHVLTDEMGRALREELRGRLAHYKVPAEFVQVDALPRTASGKLMRYELRKWVMQE</sequence>
<accession>A0ABS0F4U3</accession>
<dbReference type="InterPro" id="IPR020845">
    <property type="entry name" value="AMP-binding_CS"/>
</dbReference>
<gene>
    <name evidence="5 8" type="primary">menE</name>
    <name evidence="8" type="ORF">IW967_10700</name>
</gene>
<feature type="domain" description="AMP-dependent synthetase/ligase" evidence="6">
    <location>
        <begin position="19"/>
        <end position="370"/>
    </location>
</feature>
<dbReference type="Gene3D" id="3.30.300.30">
    <property type="match status" value="1"/>
</dbReference>
<evidence type="ECO:0000256" key="1">
    <source>
        <dbReference type="ARBA" id="ARBA00022428"/>
    </source>
</evidence>
<comment type="similarity">
    <text evidence="5">Belongs to the ATP-dependent AMP-binding enzyme family. MenE subfamily.</text>
</comment>
<dbReference type="InterPro" id="IPR000873">
    <property type="entry name" value="AMP-dep_synth/lig_dom"/>
</dbReference>
<proteinExistence type="inferred from homology"/>
<keyword evidence="4 5" id="KW-0067">ATP-binding</keyword>
<evidence type="ECO:0000256" key="4">
    <source>
        <dbReference type="ARBA" id="ARBA00022840"/>
    </source>
</evidence>
<dbReference type="InterPro" id="IPR050237">
    <property type="entry name" value="ATP-dep_AMP-bd_enzyme"/>
</dbReference>
<reference evidence="8 9" key="1">
    <citation type="submission" date="2020-11" db="EMBL/GenBank/DDBJ databases">
        <title>Genomic insight of Alicyclobacillus mali FL 18 reveals a new arsenic-resistant strain, with potential in environmental biotechnology.</title>
        <authorList>
            <person name="Fiorentino G."/>
            <person name="Gallo G."/>
            <person name="Aulitto M."/>
        </authorList>
    </citation>
    <scope>NUCLEOTIDE SEQUENCE [LARGE SCALE GENOMIC DNA]</scope>
    <source>
        <strain evidence="8 9">FL 18</strain>
    </source>
</reference>
<dbReference type="SUPFAM" id="SSF56801">
    <property type="entry name" value="Acetyl-CoA synthetase-like"/>
    <property type="match status" value="1"/>
</dbReference>
<evidence type="ECO:0000259" key="6">
    <source>
        <dbReference type="Pfam" id="PF00501"/>
    </source>
</evidence>
<name>A0ABS0F4U3_9BACL</name>
<dbReference type="InterPro" id="IPR042099">
    <property type="entry name" value="ANL_N_sf"/>
</dbReference>
<comment type="pathway">
    <text evidence="5">Quinol/quinone metabolism; menaquinone biosynthesis.</text>
</comment>
<keyword evidence="1 5" id="KW-0474">Menaquinone biosynthesis</keyword>
<comment type="caution">
    <text evidence="8">The sequence shown here is derived from an EMBL/GenBank/DDBJ whole genome shotgun (WGS) entry which is preliminary data.</text>
</comment>
<organism evidence="8 9">
    <name type="scientific">Alicyclobacillus mali</name>
    <name type="common">ex Roth et al. 2021</name>
    <dbReference type="NCBI Taxonomy" id="1123961"/>
    <lineage>
        <taxon>Bacteria</taxon>
        <taxon>Bacillati</taxon>
        <taxon>Bacillota</taxon>
        <taxon>Bacilli</taxon>
        <taxon>Bacillales</taxon>
        <taxon>Alicyclobacillaceae</taxon>
        <taxon>Alicyclobacillus</taxon>
    </lineage>
</organism>
<evidence type="ECO:0000313" key="9">
    <source>
        <dbReference type="Proteomes" id="UP000642910"/>
    </source>
</evidence>
<dbReference type="PANTHER" id="PTHR43767">
    <property type="entry name" value="LONG-CHAIN-FATTY-ACID--COA LIGASE"/>
    <property type="match status" value="1"/>
</dbReference>
<evidence type="ECO:0000256" key="5">
    <source>
        <dbReference type="HAMAP-Rule" id="MF_00731"/>
    </source>
</evidence>
<evidence type="ECO:0000313" key="8">
    <source>
        <dbReference type="EMBL" id="MBF8378326.1"/>
    </source>
</evidence>
<dbReference type="InterPro" id="IPR010192">
    <property type="entry name" value="MenE"/>
</dbReference>
<dbReference type="PROSITE" id="PS00455">
    <property type="entry name" value="AMP_BINDING"/>
    <property type="match status" value="1"/>
</dbReference>
<dbReference type="GO" id="GO:0008756">
    <property type="term" value="F:o-succinylbenzoate-CoA ligase activity"/>
    <property type="evidence" value="ECO:0007669"/>
    <property type="project" value="UniProtKB-EC"/>
</dbReference>